<protein>
    <submittedName>
        <fullName evidence="1">Uncharacterized protein</fullName>
    </submittedName>
</protein>
<reference evidence="1" key="1">
    <citation type="submission" date="2020-05" db="EMBL/GenBank/DDBJ databases">
        <title>The first insight into the ecology of ammonia-tolerant syntrophic propionate oxidizing bacteria.</title>
        <authorList>
            <person name="Singh A."/>
            <person name="Schnurer A."/>
            <person name="Westerholm M."/>
        </authorList>
    </citation>
    <scope>NUCLEOTIDE SEQUENCE</scope>
    <source>
        <strain evidence="1">MAG54</strain>
    </source>
</reference>
<dbReference type="Proteomes" id="UP000737555">
    <property type="component" value="Unassembled WGS sequence"/>
</dbReference>
<dbReference type="Pfam" id="PF11848">
    <property type="entry name" value="DUF3368"/>
    <property type="match status" value="1"/>
</dbReference>
<proteinExistence type="predicted"/>
<dbReference type="EMBL" id="JABMJE010000081">
    <property type="protein sequence ID" value="NQS78374.1"/>
    <property type="molecule type" value="Genomic_DNA"/>
</dbReference>
<accession>A0A8T7HAD6</accession>
<organism evidence="1 2">
    <name type="scientific">Methanoculleus bourgensis</name>
    <dbReference type="NCBI Taxonomy" id="83986"/>
    <lineage>
        <taxon>Archaea</taxon>
        <taxon>Methanobacteriati</taxon>
        <taxon>Methanobacteriota</taxon>
        <taxon>Stenosarchaea group</taxon>
        <taxon>Methanomicrobia</taxon>
        <taxon>Methanomicrobiales</taxon>
        <taxon>Methanomicrobiaceae</taxon>
        <taxon>Methanoculleus</taxon>
    </lineage>
</organism>
<gene>
    <name evidence="1" type="ORF">HQQ74_06670</name>
</gene>
<dbReference type="InterPro" id="IPR021799">
    <property type="entry name" value="PIN-like_prokaryotic"/>
</dbReference>
<sequence>MVGRISLLRRFSSICIPPAVWQEVVEQGGSRPGAAEIRDARESGWLRVIEPSDKTLVRLLKQELHAGERASPLLLRSGPTCCSSTRPRPAA</sequence>
<comment type="caution">
    <text evidence="1">The sequence shown here is derived from an EMBL/GenBank/DDBJ whole genome shotgun (WGS) entry which is preliminary data.</text>
</comment>
<evidence type="ECO:0000313" key="2">
    <source>
        <dbReference type="Proteomes" id="UP000737555"/>
    </source>
</evidence>
<dbReference type="AlphaFoldDB" id="A0A8T7HAD6"/>
<evidence type="ECO:0000313" key="1">
    <source>
        <dbReference type="EMBL" id="NQS78374.1"/>
    </source>
</evidence>
<name>A0A8T7HAD6_9EURY</name>